<dbReference type="InterPro" id="IPR015018">
    <property type="entry name" value="DUF1905"/>
</dbReference>
<keyword evidence="2" id="KW-1185">Reference proteome</keyword>
<evidence type="ECO:0000313" key="2">
    <source>
        <dbReference type="Proteomes" id="UP001228905"/>
    </source>
</evidence>
<dbReference type="Pfam" id="PF13376">
    <property type="entry name" value="OmdA"/>
    <property type="match status" value="1"/>
</dbReference>
<evidence type="ECO:0008006" key="3">
    <source>
        <dbReference type="Google" id="ProtNLM"/>
    </source>
</evidence>
<sequence length="146" mass="15967">MQGCSGEVTVERHAPQLPRFAVLPFDPLAMWGFSELFTADGTLGGAPFTRRSVKPWGDGRWWIDLPNALCAAAGVDTGDRVVLTLVPDGNAPAVEIAALLETDAALMAAWNSYPPSHQREWSRWVEEAKKPETRAARAAKVAERLR</sequence>
<dbReference type="RefSeq" id="WP_307348472.1">
    <property type="nucleotide sequence ID" value="NZ_JAUSVS010000002.1"/>
</dbReference>
<dbReference type="EMBL" id="JAUSVS010000002">
    <property type="protein sequence ID" value="MDQ0464077.1"/>
    <property type="molecule type" value="Genomic_DNA"/>
</dbReference>
<accession>A0ABU0IPZ1</accession>
<dbReference type="SUPFAM" id="SSF141694">
    <property type="entry name" value="AF2212/PG0164-like"/>
    <property type="match status" value="1"/>
</dbReference>
<evidence type="ECO:0000313" key="1">
    <source>
        <dbReference type="EMBL" id="MDQ0464077.1"/>
    </source>
</evidence>
<dbReference type="Proteomes" id="UP001228905">
    <property type="component" value="Unassembled WGS sequence"/>
</dbReference>
<protein>
    <recommendedName>
        <fullName evidence="3">DUF1905 domain-containing protein</fullName>
    </recommendedName>
</protein>
<dbReference type="Gene3D" id="2.40.30.100">
    <property type="entry name" value="AF2212/PG0164-like"/>
    <property type="match status" value="1"/>
</dbReference>
<dbReference type="InterPro" id="IPR037079">
    <property type="entry name" value="AF2212/PG0164-like_sf"/>
</dbReference>
<proteinExistence type="predicted"/>
<name>A0ABU0IPZ1_9CAUL</name>
<gene>
    <name evidence="1" type="ORF">QO010_001848</name>
</gene>
<dbReference type="Pfam" id="PF08922">
    <property type="entry name" value="DUF1905"/>
    <property type="match status" value="1"/>
</dbReference>
<comment type="caution">
    <text evidence="1">The sequence shown here is derived from an EMBL/GenBank/DDBJ whole genome shotgun (WGS) entry which is preliminary data.</text>
</comment>
<organism evidence="1 2">
    <name type="scientific">Caulobacter ginsengisoli</name>
    <dbReference type="NCBI Taxonomy" id="400775"/>
    <lineage>
        <taxon>Bacteria</taxon>
        <taxon>Pseudomonadati</taxon>
        <taxon>Pseudomonadota</taxon>
        <taxon>Alphaproteobacteria</taxon>
        <taxon>Caulobacterales</taxon>
        <taxon>Caulobacteraceae</taxon>
        <taxon>Caulobacter</taxon>
    </lineage>
</organism>
<reference evidence="1 2" key="1">
    <citation type="submission" date="2023-07" db="EMBL/GenBank/DDBJ databases">
        <title>Genomic Encyclopedia of Type Strains, Phase IV (KMG-IV): sequencing the most valuable type-strain genomes for metagenomic binning, comparative biology and taxonomic classification.</title>
        <authorList>
            <person name="Goeker M."/>
        </authorList>
    </citation>
    <scope>NUCLEOTIDE SEQUENCE [LARGE SCALE GENOMIC DNA]</scope>
    <source>
        <strain evidence="1 2">DSM 18695</strain>
    </source>
</reference>